<evidence type="ECO:0000256" key="4">
    <source>
        <dbReference type="SAM" id="MobiDB-lite"/>
    </source>
</evidence>
<dbReference type="Proteomes" id="UP000646548">
    <property type="component" value="Unassembled WGS sequence"/>
</dbReference>
<organism evidence="7 8">
    <name type="scientific">Oryzias melastigma</name>
    <name type="common">Marine medaka</name>
    <dbReference type="NCBI Taxonomy" id="30732"/>
    <lineage>
        <taxon>Eukaryota</taxon>
        <taxon>Metazoa</taxon>
        <taxon>Chordata</taxon>
        <taxon>Craniata</taxon>
        <taxon>Vertebrata</taxon>
        <taxon>Euteleostomi</taxon>
        <taxon>Actinopterygii</taxon>
        <taxon>Neopterygii</taxon>
        <taxon>Teleostei</taxon>
        <taxon>Neoteleostei</taxon>
        <taxon>Acanthomorphata</taxon>
        <taxon>Ovalentaria</taxon>
        <taxon>Atherinomorphae</taxon>
        <taxon>Beloniformes</taxon>
        <taxon>Adrianichthyidae</taxon>
        <taxon>Oryziinae</taxon>
        <taxon>Oryzias</taxon>
    </lineage>
</organism>
<feature type="domain" description="VWFD" evidence="6">
    <location>
        <begin position="1326"/>
        <end position="1502"/>
    </location>
</feature>
<dbReference type="Pfam" id="PF00094">
    <property type="entry name" value="VWD"/>
    <property type="match status" value="4"/>
</dbReference>
<dbReference type="InterPro" id="IPR001007">
    <property type="entry name" value="VWF_dom"/>
</dbReference>
<keyword evidence="1" id="KW-0677">Repeat</keyword>
<evidence type="ECO:0000259" key="5">
    <source>
        <dbReference type="PROSITE" id="PS50060"/>
    </source>
</evidence>
<reference evidence="7" key="1">
    <citation type="journal article" name="BMC Genomics">
        <title>Long-read sequencing and de novo genome assembly of marine medaka (Oryzias melastigma).</title>
        <authorList>
            <person name="Liang P."/>
            <person name="Saqib H.S.A."/>
            <person name="Ni X."/>
            <person name="Shen Y."/>
        </authorList>
    </citation>
    <scope>NUCLEOTIDE SEQUENCE</scope>
    <source>
        <strain evidence="7">Bigg-433</strain>
    </source>
</reference>
<dbReference type="SMART" id="SM00832">
    <property type="entry name" value="C8"/>
    <property type="match status" value="2"/>
</dbReference>
<name>A0A834CJC9_ORYME</name>
<dbReference type="Pfam" id="PF00629">
    <property type="entry name" value="MAM"/>
    <property type="match status" value="3"/>
</dbReference>
<keyword evidence="3" id="KW-0325">Glycoprotein</keyword>
<dbReference type="InterPro" id="IPR036084">
    <property type="entry name" value="Ser_inhib-like_sf"/>
</dbReference>
<dbReference type="Pfam" id="PF12714">
    <property type="entry name" value="TILa"/>
    <property type="match status" value="1"/>
</dbReference>
<dbReference type="SUPFAM" id="SSF57567">
    <property type="entry name" value="Serine protease inhibitors"/>
    <property type="match status" value="2"/>
</dbReference>
<dbReference type="Gene3D" id="2.60.120.200">
    <property type="match status" value="3"/>
</dbReference>
<dbReference type="Gene3D" id="2.10.25.10">
    <property type="entry name" value="Laminin"/>
    <property type="match status" value="2"/>
</dbReference>
<gene>
    <name evidence="7" type="ORF">FQA47_008631</name>
</gene>
<proteinExistence type="predicted"/>
<feature type="domain" description="MAM" evidence="5">
    <location>
        <begin position="949"/>
        <end position="1100"/>
    </location>
</feature>
<dbReference type="SMART" id="SM00137">
    <property type="entry name" value="MAM"/>
    <property type="match status" value="3"/>
</dbReference>
<dbReference type="GO" id="GO:0005615">
    <property type="term" value="C:extracellular space"/>
    <property type="evidence" value="ECO:0007669"/>
    <property type="project" value="TreeGrafter"/>
</dbReference>
<evidence type="ECO:0000259" key="6">
    <source>
        <dbReference type="PROSITE" id="PS51233"/>
    </source>
</evidence>
<dbReference type="PANTHER" id="PTHR11339">
    <property type="entry name" value="EXTRACELLULAR MATRIX GLYCOPROTEIN RELATED"/>
    <property type="match status" value="1"/>
</dbReference>
<feature type="compositionally biased region" description="Polar residues" evidence="4">
    <location>
        <begin position="1111"/>
        <end position="1120"/>
    </location>
</feature>
<protein>
    <submittedName>
        <fullName evidence="7">Zonadhesin</fullName>
    </submittedName>
</protein>
<dbReference type="PRINTS" id="PR00020">
    <property type="entry name" value="MAMDOMAIN"/>
</dbReference>
<comment type="caution">
    <text evidence="7">The sequence shown here is derived from an EMBL/GenBank/DDBJ whole genome shotgun (WGS) entry which is preliminary data.</text>
</comment>
<dbReference type="CDD" id="cd19941">
    <property type="entry name" value="TIL"/>
    <property type="match status" value="2"/>
</dbReference>
<feature type="compositionally biased region" description="Polar residues" evidence="4">
    <location>
        <begin position="1165"/>
        <end position="1181"/>
    </location>
</feature>
<dbReference type="SMART" id="SM00215">
    <property type="entry name" value="VWC_out"/>
    <property type="match status" value="1"/>
</dbReference>
<accession>A0A834CJC9</accession>
<dbReference type="PROSITE" id="PS51233">
    <property type="entry name" value="VWFD"/>
    <property type="match status" value="3"/>
</dbReference>
<dbReference type="CDD" id="cd06263">
    <property type="entry name" value="MAM"/>
    <property type="match status" value="3"/>
</dbReference>
<dbReference type="InterPro" id="IPR025615">
    <property type="entry name" value="TILa_dom"/>
</dbReference>
<feature type="region of interest" description="Disordered" evidence="4">
    <location>
        <begin position="1378"/>
        <end position="1403"/>
    </location>
</feature>
<dbReference type="FunFam" id="2.60.120.200:FF:000128">
    <property type="entry name" value="enteropeptidase isoform X2"/>
    <property type="match status" value="1"/>
</dbReference>
<feature type="compositionally biased region" description="Low complexity" evidence="4">
    <location>
        <begin position="1148"/>
        <end position="1157"/>
    </location>
</feature>
<feature type="domain" description="VWFD" evidence="6">
    <location>
        <begin position="327"/>
        <end position="505"/>
    </location>
</feature>
<dbReference type="InterPro" id="IPR002919">
    <property type="entry name" value="TIL_dom"/>
</dbReference>
<dbReference type="PANTHER" id="PTHR11339:SF374">
    <property type="entry name" value="ZONADHESIN"/>
    <property type="match status" value="1"/>
</dbReference>
<keyword evidence="2" id="KW-1015">Disulfide bond</keyword>
<feature type="domain" description="VWFD" evidence="6">
    <location>
        <begin position="1"/>
        <end position="123"/>
    </location>
</feature>
<feature type="region of interest" description="Disordered" evidence="4">
    <location>
        <begin position="1102"/>
        <end position="1206"/>
    </location>
</feature>
<dbReference type="SUPFAM" id="SSF49899">
    <property type="entry name" value="Concanavalin A-like lectins/glucanases"/>
    <property type="match status" value="3"/>
</dbReference>
<evidence type="ECO:0000256" key="2">
    <source>
        <dbReference type="ARBA" id="ARBA00023157"/>
    </source>
</evidence>
<evidence type="ECO:0000313" key="7">
    <source>
        <dbReference type="EMBL" id="KAF6728483.1"/>
    </source>
</evidence>
<dbReference type="SMART" id="SM00216">
    <property type="entry name" value="VWD"/>
    <property type="match status" value="2"/>
</dbReference>
<evidence type="ECO:0000313" key="8">
    <source>
        <dbReference type="Proteomes" id="UP000646548"/>
    </source>
</evidence>
<dbReference type="GO" id="GO:0031012">
    <property type="term" value="C:extracellular matrix"/>
    <property type="evidence" value="ECO:0007669"/>
    <property type="project" value="TreeGrafter"/>
</dbReference>
<dbReference type="PROSITE" id="PS50060">
    <property type="entry name" value="MAM_2"/>
    <property type="match status" value="3"/>
</dbReference>
<dbReference type="InterPro" id="IPR000998">
    <property type="entry name" value="MAM_dom"/>
</dbReference>
<dbReference type="EMBL" id="WKFB01000281">
    <property type="protein sequence ID" value="KAF6728483.1"/>
    <property type="molecule type" value="Genomic_DNA"/>
</dbReference>
<dbReference type="GO" id="GO:0016020">
    <property type="term" value="C:membrane"/>
    <property type="evidence" value="ECO:0007669"/>
    <property type="project" value="InterPro"/>
</dbReference>
<dbReference type="Pfam" id="PF08742">
    <property type="entry name" value="C8"/>
    <property type="match status" value="2"/>
</dbReference>
<feature type="compositionally biased region" description="Low complexity" evidence="4">
    <location>
        <begin position="1186"/>
        <end position="1206"/>
    </location>
</feature>
<feature type="compositionally biased region" description="Acidic residues" evidence="4">
    <location>
        <begin position="1381"/>
        <end position="1401"/>
    </location>
</feature>
<feature type="domain" description="MAM" evidence="5">
    <location>
        <begin position="593"/>
        <end position="750"/>
    </location>
</feature>
<dbReference type="InterPro" id="IPR014853">
    <property type="entry name" value="VWF/SSPO/ZAN-like_Cys-rich_dom"/>
</dbReference>
<sequence>MVKEIVITLGNIKVSLMESQRDKVVVNGVWKSLPLSNTSINFQIQSNSAATVLEASFGLWVSYDHAGAVSVVLPSNFSEVCGLCGNFNHIHRDDFLMANGTMAENVMALTESWQTEENNSSCESTLVSPKCDPLEEEEYASEMYCGIIFSGGGPFANCSSVVKADGYFRTCVSNLCSAHGDQAVLCETLQVYATVCQEAGASLPMWRNLVSCPLKCGSNSHYNACADGCPNACFSQNKTSCGSCEQRCECDAGFKLSGDKCTPAEDCGCLYDGKYYEKGEQFVGENCMQQCQCKGNDVLECTKMQCSNNEVCTQMDGVRGCSPFKQTTCTVYGDSHYITFDNLAYDFQGGCSYILTTTCGDTQSVHFTVIGHTVNHPLQNGTRSNLDSVSLQVDDLKCTLNQSGEVYVHDNLIKLPHSVNGTYGAVWIYTEEDYIILKASFGLKVIIDGQGRLFLQVDEHYKYNLCGLCGTYSGFQGDDYYMPGGQVAIEASEFGNSWRVHNECIAAPSHPRQCDGENIAYMECSMLLKDEFSACHEHVHPSIYLNSCVYDYCATSGDQRTLCDSLKSYAAACQLAGVKLPNWEPGTACVCPMNCNFDENLCGWEQVIQDGCDWTRHSGPTHSNLTGPNQDHTSGGGFYLYLETSGVSQGTSARLLSSLCFSSGPLCLNFWYYLYGSAVGMSLNIYLLRDNKAVKLWSVVNNQGPKWHLGSVDLRISGSFQIIIEGVKGSSDQSDVALDDISISLGTCSVCSVNCSFDGSLCSWSKTATDSLDWTWNNYAPTQIISGTSDPTSGNGMSGSYLCIEAKGVVHGNAARLISPECSAIGPHCLQFWYRMHGSADPMGLDVYLLQNQATETVWWKRHDQGNMWHLAQVDFYATTMFQILIEGQREFSDQSVVAIDEVNLLHLPCSDLGMAIEVLPVGYSNPTVPQSAPSQTLSPMHKSPTKELNCDFEQDLCQWTQQLDVFDWKRHSGSTQTTVPASYSSKPGGHYIYIEAKSVPFGETARLISSECSATGPHCLQFWYLMDNSAGEVGLDVYLLKDGNTDVIWRKREGQGIVWHLGQVNFITTGTFQIIIEGRGSDQSVAIDDIALRSGFCTATPNTTAQQPQIYSNNVTAPSTTPPPSNHGNAPPATATTPPQPVTKGGQPTVIPQQPTTPKPESKPQISVKQPLSNRSNTPVAPQLPSISPPQATAATPPQPSTTMAPTCAKHSHYTTCIPPCSPTCTHLNGSPGCREKKCISGCVCDDGFVQDEHGCVPVQKCGCQDTNGFRHKFNEVWYTNHCSQKCECEDEDGTGKMVCDDEECEDAICLPNEMGYFCQSTGFSECTIQGDPEYRTFDGMKHGFEGKRSYVLVRTKSLPKNIPQIYIEIINSCTIDSQSDGDDDDSSSSEEDGSSDGDSELQKMQQVKIQVYNHTVELKKNRKVFVDGSGAKTPVSPTSGLTIQEHSSRVFLKTDFGLSVEFNGHCKTGLLSGLHFSLQAITSEDLISSCLSAGPLAGDF</sequence>
<evidence type="ECO:0000256" key="1">
    <source>
        <dbReference type="ARBA" id="ARBA00022737"/>
    </source>
</evidence>
<dbReference type="InterPro" id="IPR001846">
    <property type="entry name" value="VWF_type-D"/>
</dbReference>
<dbReference type="Pfam" id="PF01826">
    <property type="entry name" value="TIL"/>
    <property type="match status" value="2"/>
</dbReference>
<feature type="domain" description="MAM" evidence="5">
    <location>
        <begin position="753"/>
        <end position="912"/>
    </location>
</feature>
<dbReference type="InterPro" id="IPR013320">
    <property type="entry name" value="ConA-like_dom_sf"/>
</dbReference>
<dbReference type="InterPro" id="IPR050780">
    <property type="entry name" value="Mucin_vWF_Thrombospondin_sf"/>
</dbReference>
<evidence type="ECO:0000256" key="3">
    <source>
        <dbReference type="ARBA" id="ARBA00023180"/>
    </source>
</evidence>